<dbReference type="Pfam" id="PF00934">
    <property type="entry name" value="PE"/>
    <property type="match status" value="1"/>
</dbReference>
<dbReference type="Gene3D" id="1.10.287.850">
    <property type="entry name" value="HP0062-like domain"/>
    <property type="match status" value="1"/>
</dbReference>
<organism evidence="2 3">
    <name type="scientific">Mycobacterium gordonae</name>
    <dbReference type="NCBI Taxonomy" id="1778"/>
    <lineage>
        <taxon>Bacteria</taxon>
        <taxon>Bacillati</taxon>
        <taxon>Actinomycetota</taxon>
        <taxon>Actinomycetes</taxon>
        <taxon>Mycobacteriales</taxon>
        <taxon>Mycobacteriaceae</taxon>
        <taxon>Mycobacterium</taxon>
    </lineage>
</organism>
<accession>A0A1X1X268</accession>
<reference evidence="2 3" key="1">
    <citation type="submission" date="2016-01" db="EMBL/GenBank/DDBJ databases">
        <title>The new phylogeny of the genus Mycobacterium.</title>
        <authorList>
            <person name="Tarcisio F."/>
            <person name="Conor M."/>
            <person name="Antonella G."/>
            <person name="Elisabetta G."/>
            <person name="Giulia F.S."/>
            <person name="Sara T."/>
            <person name="Anna F."/>
            <person name="Clotilde B."/>
            <person name="Roberto B."/>
            <person name="Veronica D.S."/>
            <person name="Fabio R."/>
            <person name="Monica P."/>
            <person name="Olivier J."/>
            <person name="Enrico T."/>
            <person name="Nicola S."/>
        </authorList>
    </citation>
    <scope>NUCLEOTIDE SEQUENCE [LARGE SCALE GENOMIC DNA]</scope>
    <source>
        <strain evidence="2 3">DSM 44160</strain>
    </source>
</reference>
<dbReference type="InterPro" id="IPR000084">
    <property type="entry name" value="PE-PGRS_N"/>
</dbReference>
<sequence length="102" mass="9678">MEPFIMIEPEAVTGASGAAAALSGEAAAHGGQAAASSAVVPPGLEEISAANAAKIVELATQASAVIEAGAAFHAAHGVAVGTSAAIVDLADALNYAAIGEIL</sequence>
<evidence type="ECO:0000313" key="3">
    <source>
        <dbReference type="Proteomes" id="UP000193928"/>
    </source>
</evidence>
<proteinExistence type="predicted"/>
<dbReference type="EMBL" id="LQOY01000042">
    <property type="protein sequence ID" value="ORV92931.1"/>
    <property type="molecule type" value="Genomic_DNA"/>
</dbReference>
<feature type="domain" description="PE" evidence="1">
    <location>
        <begin position="6"/>
        <end position="93"/>
    </location>
</feature>
<evidence type="ECO:0000259" key="1">
    <source>
        <dbReference type="Pfam" id="PF00934"/>
    </source>
</evidence>
<name>A0A1X1X268_MYCGO</name>
<gene>
    <name evidence="2" type="ORF">AWC08_18875</name>
</gene>
<comment type="caution">
    <text evidence="2">The sequence shown here is derived from an EMBL/GenBank/DDBJ whole genome shotgun (WGS) entry which is preliminary data.</text>
</comment>
<evidence type="ECO:0000313" key="2">
    <source>
        <dbReference type="EMBL" id="ORV92931.1"/>
    </source>
</evidence>
<dbReference type="Proteomes" id="UP000193928">
    <property type="component" value="Unassembled WGS sequence"/>
</dbReference>
<protein>
    <recommendedName>
        <fullName evidence="1">PE domain-containing protein</fullName>
    </recommendedName>
</protein>
<dbReference type="RefSeq" id="WP_085087619.1">
    <property type="nucleotide sequence ID" value="NZ_JACKSU010000115.1"/>
</dbReference>
<dbReference type="AlphaFoldDB" id="A0A1X1X268"/>
<keyword evidence="3" id="KW-1185">Reference proteome</keyword>